<evidence type="ECO:0000313" key="2">
    <source>
        <dbReference type="Proteomes" id="UP000029839"/>
    </source>
</evidence>
<dbReference type="EMBL" id="AXCY01000046">
    <property type="protein sequence ID" value="KGM10566.1"/>
    <property type="molecule type" value="Genomic_DNA"/>
</dbReference>
<sequence length="90" mass="9619">MTTTAQPRLDQQRVVLSLHGVDPSSRTVATWHVTCLADDGAPGTYLIERAEGDISNPAVWMQAHRDASTAGEDDVIALVRTVFLSGGSAR</sequence>
<organism evidence="1 2">
    <name type="scientific">Cellulomonas carbonis T26</name>
    <dbReference type="NCBI Taxonomy" id="947969"/>
    <lineage>
        <taxon>Bacteria</taxon>
        <taxon>Bacillati</taxon>
        <taxon>Actinomycetota</taxon>
        <taxon>Actinomycetes</taxon>
        <taxon>Micrococcales</taxon>
        <taxon>Cellulomonadaceae</taxon>
        <taxon>Cellulomonas</taxon>
    </lineage>
</organism>
<protein>
    <submittedName>
        <fullName evidence="1">Uncharacterized protein</fullName>
    </submittedName>
</protein>
<proteinExistence type="predicted"/>
<dbReference type="AlphaFoldDB" id="A0A0A0BRG7"/>
<reference evidence="1 2" key="1">
    <citation type="submission" date="2013-08" db="EMBL/GenBank/DDBJ databases">
        <title>Genome sequencing of Cellulomonas carbonis T26.</title>
        <authorList>
            <person name="Chen F."/>
            <person name="Li Y."/>
            <person name="Wang G."/>
        </authorList>
    </citation>
    <scope>NUCLEOTIDE SEQUENCE [LARGE SCALE GENOMIC DNA]</scope>
    <source>
        <strain evidence="1 2">T26</strain>
    </source>
</reference>
<keyword evidence="2" id="KW-1185">Reference proteome</keyword>
<gene>
    <name evidence="1" type="ORF">N868_13495</name>
</gene>
<reference evidence="1 2" key="2">
    <citation type="journal article" date="2015" name="Stand. Genomic Sci.">
        <title>Draft genome sequence of Cellulomonas carbonis T26(T) and comparative analysis of six Cellulomonas genomes.</title>
        <authorList>
            <person name="Zhuang W."/>
            <person name="Zhang S."/>
            <person name="Xia X."/>
            <person name="Wang G."/>
        </authorList>
    </citation>
    <scope>NUCLEOTIDE SEQUENCE [LARGE SCALE GENOMIC DNA]</scope>
    <source>
        <strain evidence="1 2">T26</strain>
    </source>
</reference>
<dbReference type="RefSeq" id="WP_043606851.1">
    <property type="nucleotide sequence ID" value="NZ_AXCY01000046.1"/>
</dbReference>
<comment type="caution">
    <text evidence="1">The sequence shown here is derived from an EMBL/GenBank/DDBJ whole genome shotgun (WGS) entry which is preliminary data.</text>
</comment>
<name>A0A0A0BRG7_9CELL</name>
<dbReference type="Proteomes" id="UP000029839">
    <property type="component" value="Unassembled WGS sequence"/>
</dbReference>
<accession>A0A0A0BRG7</accession>
<evidence type="ECO:0000313" key="1">
    <source>
        <dbReference type="EMBL" id="KGM10566.1"/>
    </source>
</evidence>
<dbReference type="OrthoDB" id="5149075at2"/>